<evidence type="ECO:0000256" key="1">
    <source>
        <dbReference type="PROSITE-ProRule" id="PRU01076"/>
    </source>
</evidence>
<feature type="domain" description="SpoVT-AbrB" evidence="2">
    <location>
        <begin position="3"/>
        <end position="43"/>
    </location>
</feature>
<dbReference type="InterPro" id="IPR037914">
    <property type="entry name" value="SpoVT-AbrB_sf"/>
</dbReference>
<dbReference type="RefSeq" id="WP_071565078.1">
    <property type="nucleotide sequence ID" value="NZ_MIQH01000917.1"/>
</dbReference>
<accession>A0A1J5U5B1</accession>
<sequence length="69" mass="8002">MLAKVFQSGNSQAVRLPKVMRFNVSEVEIERVGESLVLTPYKKPDWQKMSDALDQFKVLGFEFDRNQPQ</sequence>
<organism evidence="3 4">
    <name type="scientific">Bathymodiolus thermophilus thioautotrophic gill symbiont</name>
    <dbReference type="NCBI Taxonomy" id="2360"/>
    <lineage>
        <taxon>Bacteria</taxon>
        <taxon>Pseudomonadati</taxon>
        <taxon>Pseudomonadota</taxon>
        <taxon>Gammaproteobacteria</taxon>
        <taxon>sulfur-oxidizing symbionts</taxon>
    </lineage>
</organism>
<dbReference type="Gene3D" id="2.10.260.10">
    <property type="match status" value="1"/>
</dbReference>
<evidence type="ECO:0000313" key="3">
    <source>
        <dbReference type="EMBL" id="OIR24006.1"/>
    </source>
</evidence>
<evidence type="ECO:0000259" key="2">
    <source>
        <dbReference type="PROSITE" id="PS51740"/>
    </source>
</evidence>
<dbReference type="SUPFAM" id="SSF89447">
    <property type="entry name" value="AbrB/MazE/MraZ-like"/>
    <property type="match status" value="1"/>
</dbReference>
<keyword evidence="1" id="KW-0238">DNA-binding</keyword>
<protein>
    <recommendedName>
        <fullName evidence="2">SpoVT-AbrB domain-containing protein</fullName>
    </recommendedName>
</protein>
<dbReference type="EMBL" id="MIQH01000917">
    <property type="protein sequence ID" value="OIR24006.1"/>
    <property type="molecule type" value="Genomic_DNA"/>
</dbReference>
<comment type="caution">
    <text evidence="3">The sequence shown here is derived from an EMBL/GenBank/DDBJ whole genome shotgun (WGS) entry which is preliminary data.</text>
</comment>
<dbReference type="Proteomes" id="UP000182798">
    <property type="component" value="Unassembled WGS sequence"/>
</dbReference>
<dbReference type="InterPro" id="IPR007159">
    <property type="entry name" value="SpoVT-AbrB_dom"/>
</dbReference>
<dbReference type="PROSITE" id="PS51740">
    <property type="entry name" value="SPOVT_ABRB"/>
    <property type="match status" value="1"/>
</dbReference>
<gene>
    <name evidence="3" type="ORF">BGC33_08980</name>
</gene>
<name>A0A1J5U5B1_9GAMM</name>
<reference evidence="4" key="1">
    <citation type="submission" date="2016-09" db="EMBL/GenBank/DDBJ databases">
        <title>Genome Sequence of Bathymodiolus thermophilus sulfur-oxidizing gill endosymbiont.</title>
        <authorList>
            <person name="Ponnudurai R."/>
            <person name="Kleiner M."/>
            <person name="Sayavedra L."/>
            <person name="Thuermer A."/>
            <person name="Felbeck H."/>
            <person name="Schlueter R."/>
            <person name="Schweder T."/>
            <person name="Markert S."/>
        </authorList>
    </citation>
    <scope>NUCLEOTIDE SEQUENCE [LARGE SCALE GENOMIC DNA]</scope>
    <source>
        <strain evidence="4">BAT/CrabSpa'14</strain>
    </source>
</reference>
<proteinExistence type="predicted"/>
<dbReference type="OrthoDB" id="5298361at2"/>
<dbReference type="GO" id="GO:0003677">
    <property type="term" value="F:DNA binding"/>
    <property type="evidence" value="ECO:0007669"/>
    <property type="project" value="UniProtKB-UniRule"/>
</dbReference>
<dbReference type="AlphaFoldDB" id="A0A1J5U5B1"/>
<evidence type="ECO:0000313" key="4">
    <source>
        <dbReference type="Proteomes" id="UP000182798"/>
    </source>
</evidence>
<dbReference type="Pfam" id="PF04014">
    <property type="entry name" value="MazE_antitoxin"/>
    <property type="match status" value="1"/>
</dbReference>